<dbReference type="GO" id="GO:0008270">
    <property type="term" value="F:zinc ion binding"/>
    <property type="evidence" value="ECO:0007669"/>
    <property type="project" value="UniProtKB-KW"/>
</dbReference>
<feature type="compositionally biased region" description="Low complexity" evidence="2">
    <location>
        <begin position="257"/>
        <end position="269"/>
    </location>
</feature>
<feature type="compositionally biased region" description="Low complexity" evidence="2">
    <location>
        <begin position="277"/>
        <end position="298"/>
    </location>
</feature>
<dbReference type="InterPro" id="IPR001878">
    <property type="entry name" value="Znf_CCHC"/>
</dbReference>
<keyword evidence="5" id="KW-1185">Reference proteome</keyword>
<evidence type="ECO:0000313" key="5">
    <source>
        <dbReference type="Proteomes" id="UP001150538"/>
    </source>
</evidence>
<dbReference type="PROSITE" id="PS50158">
    <property type="entry name" value="ZF_CCHC"/>
    <property type="match status" value="1"/>
</dbReference>
<dbReference type="InterPro" id="IPR036875">
    <property type="entry name" value="Znf_CCHC_sf"/>
</dbReference>
<dbReference type="GO" id="GO:0003676">
    <property type="term" value="F:nucleic acid binding"/>
    <property type="evidence" value="ECO:0007669"/>
    <property type="project" value="InterPro"/>
</dbReference>
<evidence type="ECO:0000256" key="2">
    <source>
        <dbReference type="SAM" id="MobiDB-lite"/>
    </source>
</evidence>
<name>A0A9W8DV49_9FUNG</name>
<dbReference type="EMBL" id="JANBPU010000025">
    <property type="protein sequence ID" value="KAJ1919558.1"/>
    <property type="molecule type" value="Genomic_DNA"/>
</dbReference>
<feature type="domain" description="CCHC-type" evidence="3">
    <location>
        <begin position="353"/>
        <end position="368"/>
    </location>
</feature>
<dbReference type="Proteomes" id="UP001150538">
    <property type="component" value="Unassembled WGS sequence"/>
</dbReference>
<dbReference type="PANTHER" id="PTHR35046:SF26">
    <property type="entry name" value="RNA-DIRECTED DNA POLYMERASE"/>
    <property type="match status" value="1"/>
</dbReference>
<evidence type="ECO:0000256" key="1">
    <source>
        <dbReference type="PROSITE-ProRule" id="PRU00047"/>
    </source>
</evidence>
<dbReference type="PANTHER" id="PTHR35046">
    <property type="entry name" value="ZINC KNUCKLE (CCHC-TYPE) FAMILY PROTEIN"/>
    <property type="match status" value="1"/>
</dbReference>
<keyword evidence="1" id="KW-0479">Metal-binding</keyword>
<proteinExistence type="predicted"/>
<reference evidence="4" key="1">
    <citation type="submission" date="2022-07" db="EMBL/GenBank/DDBJ databases">
        <title>Phylogenomic reconstructions and comparative analyses of Kickxellomycotina fungi.</title>
        <authorList>
            <person name="Reynolds N.K."/>
            <person name="Stajich J.E."/>
            <person name="Barry K."/>
            <person name="Grigoriev I.V."/>
            <person name="Crous P."/>
            <person name="Smith M.E."/>
        </authorList>
    </citation>
    <scope>NUCLEOTIDE SEQUENCE</scope>
    <source>
        <strain evidence="4">NBRC 100468</strain>
    </source>
</reference>
<feature type="compositionally biased region" description="Polar residues" evidence="2">
    <location>
        <begin position="299"/>
        <end position="327"/>
    </location>
</feature>
<protein>
    <recommendedName>
        <fullName evidence="3">CCHC-type domain-containing protein</fullName>
    </recommendedName>
</protein>
<sequence length="453" mass="50269">MFSLTLEQLNELQRIISQQHHRGQVDADLHDLVKVLAANTQLLEKSDAAFIDESKMGQANRFIPHTFKGDQHDQPRLTSWLAMLEMYFYMCDVEPKDQVQVAALYLRGIALQWFCHLAAQVNAVRLGDISQLQQSQQSLQQSAIEIVEKCRLPFASWSELKDAMTIRFSRLYDEVQALLEIQRIKQGNRSVQSYSQAFSEILYRLPPQKEERATIWFVDGLREDLQDLVMISKPSTLSSTMAVASILEQSGMGGGNHNNNNNSNSKSTRGGNGGNNGSMRSNRSSKSPTPRTSRPSLSGVFNTPASNRSGSSTPRHNPNTNISNSNIGMVHGRPKRLPLTQEERDYLRENNGCFRCRLLGHIATDCPESQDQGHIQNSNGADAGDSSKRSESNGGDNNKSNQSKRNSIRGPSIPLSSPPSKSTNTSSNNNNNNRKISNPQNASAKSSPKDNQD</sequence>
<feature type="region of interest" description="Disordered" evidence="2">
    <location>
        <begin position="368"/>
        <end position="453"/>
    </location>
</feature>
<dbReference type="SMART" id="SM00343">
    <property type="entry name" value="ZnF_C2HC"/>
    <property type="match status" value="1"/>
</dbReference>
<evidence type="ECO:0000259" key="3">
    <source>
        <dbReference type="PROSITE" id="PS50158"/>
    </source>
</evidence>
<dbReference type="InterPro" id="IPR005162">
    <property type="entry name" value="Retrotrans_gag_dom"/>
</dbReference>
<keyword evidence="1" id="KW-0862">Zinc</keyword>
<comment type="caution">
    <text evidence="4">The sequence shown here is derived from an EMBL/GenBank/DDBJ whole genome shotgun (WGS) entry which is preliminary data.</text>
</comment>
<dbReference type="SUPFAM" id="SSF57756">
    <property type="entry name" value="Retrovirus zinc finger-like domains"/>
    <property type="match status" value="1"/>
</dbReference>
<organism evidence="4 5">
    <name type="scientific">Mycoemilia scoparia</name>
    <dbReference type="NCBI Taxonomy" id="417184"/>
    <lineage>
        <taxon>Eukaryota</taxon>
        <taxon>Fungi</taxon>
        <taxon>Fungi incertae sedis</taxon>
        <taxon>Zoopagomycota</taxon>
        <taxon>Kickxellomycotina</taxon>
        <taxon>Kickxellomycetes</taxon>
        <taxon>Kickxellales</taxon>
        <taxon>Kickxellaceae</taxon>
        <taxon>Mycoemilia</taxon>
    </lineage>
</organism>
<dbReference type="AlphaFoldDB" id="A0A9W8DV49"/>
<feature type="compositionally biased region" description="Low complexity" evidence="2">
    <location>
        <begin position="411"/>
        <end position="441"/>
    </location>
</feature>
<dbReference type="OrthoDB" id="5600552at2759"/>
<dbReference type="Pfam" id="PF03732">
    <property type="entry name" value="Retrotrans_gag"/>
    <property type="match status" value="1"/>
</dbReference>
<feature type="region of interest" description="Disordered" evidence="2">
    <location>
        <begin position="249"/>
        <end position="333"/>
    </location>
</feature>
<feature type="compositionally biased region" description="Polar residues" evidence="2">
    <location>
        <begin position="368"/>
        <end position="380"/>
    </location>
</feature>
<accession>A0A9W8DV49</accession>
<keyword evidence="1" id="KW-0863">Zinc-finger</keyword>
<feature type="compositionally biased region" description="Polar residues" evidence="2">
    <location>
        <begin position="392"/>
        <end position="405"/>
    </location>
</feature>
<gene>
    <name evidence="4" type="ORF">H4219_001914</name>
</gene>
<evidence type="ECO:0000313" key="4">
    <source>
        <dbReference type="EMBL" id="KAJ1919558.1"/>
    </source>
</evidence>